<dbReference type="AlphaFoldDB" id="A0A1I7YAQ3"/>
<accession>A0A1I7YAQ3</accession>
<evidence type="ECO:0000313" key="1">
    <source>
        <dbReference type="Proteomes" id="UP000095287"/>
    </source>
</evidence>
<keyword evidence="1" id="KW-1185">Reference proteome</keyword>
<name>A0A1I7YAQ3_9BILA</name>
<protein>
    <submittedName>
        <fullName evidence="2">Glyoxalase</fullName>
    </submittedName>
</protein>
<evidence type="ECO:0000313" key="2">
    <source>
        <dbReference type="WBParaSite" id="L893_g14447.t1"/>
    </source>
</evidence>
<sequence>MKVVNGTVHAIEQVYLTLGWDPDGRVIGYLEFLPGLAVQSYERGDSKP</sequence>
<dbReference type="WBParaSite" id="L893_g14447.t1">
    <property type="protein sequence ID" value="L893_g14447.t1"/>
    <property type="gene ID" value="L893_g14447"/>
</dbReference>
<dbReference type="Proteomes" id="UP000095287">
    <property type="component" value="Unplaced"/>
</dbReference>
<reference evidence="2" key="1">
    <citation type="submission" date="2016-11" db="UniProtKB">
        <authorList>
            <consortium name="WormBaseParasite"/>
        </authorList>
    </citation>
    <scope>IDENTIFICATION</scope>
</reference>
<organism evidence="1 2">
    <name type="scientific">Steinernema glaseri</name>
    <dbReference type="NCBI Taxonomy" id="37863"/>
    <lineage>
        <taxon>Eukaryota</taxon>
        <taxon>Metazoa</taxon>
        <taxon>Ecdysozoa</taxon>
        <taxon>Nematoda</taxon>
        <taxon>Chromadorea</taxon>
        <taxon>Rhabditida</taxon>
        <taxon>Tylenchina</taxon>
        <taxon>Panagrolaimomorpha</taxon>
        <taxon>Strongyloidoidea</taxon>
        <taxon>Steinernematidae</taxon>
        <taxon>Steinernema</taxon>
    </lineage>
</organism>
<proteinExistence type="predicted"/>